<accession>A0A8J3U844</accession>
<protein>
    <submittedName>
        <fullName evidence="2">Uncharacterized protein</fullName>
    </submittedName>
</protein>
<name>A0A8J3U844_9ACTN</name>
<feature type="transmembrane region" description="Helical" evidence="1">
    <location>
        <begin position="21"/>
        <end position="39"/>
    </location>
</feature>
<feature type="transmembrane region" description="Helical" evidence="1">
    <location>
        <begin position="86"/>
        <end position="106"/>
    </location>
</feature>
<evidence type="ECO:0000313" key="2">
    <source>
        <dbReference type="EMBL" id="GII37724.1"/>
    </source>
</evidence>
<dbReference type="AlphaFoldDB" id="A0A8J3U844"/>
<evidence type="ECO:0000256" key="1">
    <source>
        <dbReference type="SAM" id="Phobius"/>
    </source>
</evidence>
<proteinExistence type="predicted"/>
<reference evidence="2 3" key="1">
    <citation type="submission" date="2021-01" db="EMBL/GenBank/DDBJ databases">
        <title>Whole genome shotgun sequence of Planotetraspora phitsanulokensis NBRC 104273.</title>
        <authorList>
            <person name="Komaki H."/>
            <person name="Tamura T."/>
        </authorList>
    </citation>
    <scope>NUCLEOTIDE SEQUENCE [LARGE SCALE GENOMIC DNA]</scope>
    <source>
        <strain evidence="2 3">NBRC 104273</strain>
    </source>
</reference>
<keyword evidence="1" id="KW-0812">Transmembrane</keyword>
<keyword evidence="3" id="KW-1185">Reference proteome</keyword>
<organism evidence="2 3">
    <name type="scientific">Planotetraspora phitsanulokensis</name>
    <dbReference type="NCBI Taxonomy" id="575192"/>
    <lineage>
        <taxon>Bacteria</taxon>
        <taxon>Bacillati</taxon>
        <taxon>Actinomycetota</taxon>
        <taxon>Actinomycetes</taxon>
        <taxon>Streptosporangiales</taxon>
        <taxon>Streptosporangiaceae</taxon>
        <taxon>Planotetraspora</taxon>
    </lineage>
</organism>
<evidence type="ECO:0000313" key="3">
    <source>
        <dbReference type="Proteomes" id="UP000622547"/>
    </source>
</evidence>
<feature type="transmembrane region" description="Helical" evidence="1">
    <location>
        <begin position="59"/>
        <end position="79"/>
    </location>
</feature>
<keyword evidence="1" id="KW-0472">Membrane</keyword>
<keyword evidence="1" id="KW-1133">Transmembrane helix</keyword>
<comment type="caution">
    <text evidence="2">The sequence shown here is derived from an EMBL/GenBank/DDBJ whole genome shotgun (WGS) entry which is preliminary data.</text>
</comment>
<gene>
    <name evidence="2" type="ORF">Pph01_27270</name>
</gene>
<dbReference type="Proteomes" id="UP000622547">
    <property type="component" value="Unassembled WGS sequence"/>
</dbReference>
<sequence length="111" mass="11834">MREVRIMPAKEQVTLGRIIGMTLLTGLSVLLCYAVFVWAMSGASAVEDTGGPFSTRASLYRAAAVVPIAMAGLAALVGWWRTRHPLKWAAITSMLTAIVLLLWLGVSAGGF</sequence>
<dbReference type="EMBL" id="BOOP01000009">
    <property type="protein sequence ID" value="GII37724.1"/>
    <property type="molecule type" value="Genomic_DNA"/>
</dbReference>